<feature type="transmembrane region" description="Helical" evidence="8">
    <location>
        <begin position="282"/>
        <end position="306"/>
    </location>
</feature>
<comment type="similarity">
    <text evidence="2">Belongs to the tellurite-resistance/dicarboxylate transporter (TDT) family.</text>
</comment>
<comment type="subcellular location">
    <subcellularLocation>
        <location evidence="1">Cell membrane</location>
        <topology evidence="1">Multi-pass membrane protein</topology>
    </subcellularLocation>
</comment>
<feature type="transmembrane region" description="Helical" evidence="8">
    <location>
        <begin position="131"/>
        <end position="155"/>
    </location>
</feature>
<dbReference type="Gene3D" id="1.50.10.150">
    <property type="entry name" value="Voltage-dependent anion channel"/>
    <property type="match status" value="1"/>
</dbReference>
<accession>A0ABR3SU75</accession>
<feature type="transmembrane region" description="Helical" evidence="8">
    <location>
        <begin position="55"/>
        <end position="80"/>
    </location>
</feature>
<reference evidence="9 10" key="1">
    <citation type="submission" date="2024-02" db="EMBL/GenBank/DDBJ databases">
        <title>De novo assembly and annotation of 12 fungi associated with fruit tree decline syndrome in Ontario, Canada.</title>
        <authorList>
            <person name="Sulman M."/>
            <person name="Ellouze W."/>
            <person name="Ilyukhin E."/>
        </authorList>
    </citation>
    <scope>NUCLEOTIDE SEQUENCE [LARGE SCALE GENOMIC DNA]</scope>
    <source>
        <strain evidence="9 10">M1-105</strain>
    </source>
</reference>
<dbReference type="EMBL" id="JAJVDC020000055">
    <property type="protein sequence ID" value="KAL1629245.1"/>
    <property type="molecule type" value="Genomic_DNA"/>
</dbReference>
<evidence type="ECO:0000256" key="6">
    <source>
        <dbReference type="ARBA" id="ARBA00022989"/>
    </source>
</evidence>
<dbReference type="Proteomes" id="UP001521116">
    <property type="component" value="Unassembled WGS sequence"/>
</dbReference>
<evidence type="ECO:0000313" key="9">
    <source>
        <dbReference type="EMBL" id="KAL1629245.1"/>
    </source>
</evidence>
<dbReference type="CDD" id="cd09318">
    <property type="entry name" value="TDT_SSU1"/>
    <property type="match status" value="1"/>
</dbReference>
<keyword evidence="7 8" id="KW-0472">Membrane</keyword>
<comment type="caution">
    <text evidence="9">The sequence shown here is derived from an EMBL/GenBank/DDBJ whole genome shotgun (WGS) entry which is preliminary data.</text>
</comment>
<dbReference type="PANTHER" id="PTHR31686">
    <property type="match status" value="1"/>
</dbReference>
<evidence type="ECO:0000256" key="8">
    <source>
        <dbReference type="SAM" id="Phobius"/>
    </source>
</evidence>
<feature type="transmembrane region" description="Helical" evidence="8">
    <location>
        <begin position="28"/>
        <end position="49"/>
    </location>
</feature>
<feature type="transmembrane region" description="Helical" evidence="8">
    <location>
        <begin position="196"/>
        <end position="222"/>
    </location>
</feature>
<feature type="transmembrane region" description="Helical" evidence="8">
    <location>
        <begin position="318"/>
        <end position="338"/>
    </location>
</feature>
<feature type="transmembrane region" description="Helical" evidence="8">
    <location>
        <begin position="167"/>
        <end position="190"/>
    </location>
</feature>
<feature type="transmembrane region" description="Helical" evidence="8">
    <location>
        <begin position="234"/>
        <end position="254"/>
    </location>
</feature>
<protein>
    <submittedName>
        <fullName evidence="9">Plasma membrane sulfite pump involved in sulfite metabolism</fullName>
    </submittedName>
</protein>
<dbReference type="PANTHER" id="PTHR31686:SF1">
    <property type="entry name" value="SULFITE EFFLUX PUMP SSU1"/>
    <property type="match status" value="1"/>
</dbReference>
<evidence type="ECO:0000256" key="3">
    <source>
        <dbReference type="ARBA" id="ARBA00022448"/>
    </source>
</evidence>
<dbReference type="InterPro" id="IPR051629">
    <property type="entry name" value="Sulfite_efflux_TDT"/>
</dbReference>
<proteinExistence type="inferred from homology"/>
<evidence type="ECO:0000256" key="7">
    <source>
        <dbReference type="ARBA" id="ARBA00023136"/>
    </source>
</evidence>
<keyword evidence="10" id="KW-1185">Reference proteome</keyword>
<keyword evidence="4" id="KW-1003">Cell membrane</keyword>
<evidence type="ECO:0000256" key="4">
    <source>
        <dbReference type="ARBA" id="ARBA00022475"/>
    </source>
</evidence>
<organism evidence="9 10">
    <name type="scientific">Neofusicoccum ribis</name>
    <dbReference type="NCBI Taxonomy" id="45134"/>
    <lineage>
        <taxon>Eukaryota</taxon>
        <taxon>Fungi</taxon>
        <taxon>Dikarya</taxon>
        <taxon>Ascomycota</taxon>
        <taxon>Pezizomycotina</taxon>
        <taxon>Dothideomycetes</taxon>
        <taxon>Dothideomycetes incertae sedis</taxon>
        <taxon>Botryosphaeriales</taxon>
        <taxon>Botryosphaeriaceae</taxon>
        <taxon>Neofusicoccum</taxon>
    </lineage>
</organism>
<evidence type="ECO:0000256" key="1">
    <source>
        <dbReference type="ARBA" id="ARBA00004651"/>
    </source>
</evidence>
<evidence type="ECO:0000256" key="2">
    <source>
        <dbReference type="ARBA" id="ARBA00008566"/>
    </source>
</evidence>
<name>A0ABR3SU75_9PEZI</name>
<dbReference type="InterPro" id="IPR038665">
    <property type="entry name" value="Voltage-dep_anion_channel_sf"/>
</dbReference>
<feature type="transmembrane region" description="Helical" evidence="8">
    <location>
        <begin position="100"/>
        <end position="125"/>
    </location>
</feature>
<keyword evidence="6 8" id="KW-1133">Transmembrane helix</keyword>
<dbReference type="InterPro" id="IPR004695">
    <property type="entry name" value="SLAC1/Mae1/Ssu1/TehA"/>
</dbReference>
<keyword evidence="5 8" id="KW-0812">Transmembrane</keyword>
<evidence type="ECO:0000313" key="10">
    <source>
        <dbReference type="Proteomes" id="UP001521116"/>
    </source>
</evidence>
<gene>
    <name evidence="9" type="primary">SSU1_2</name>
    <name evidence="9" type="ORF">SLS56_005468</name>
</gene>
<dbReference type="Pfam" id="PF03595">
    <property type="entry name" value="SLAC1"/>
    <property type="match status" value="1"/>
</dbReference>
<evidence type="ECO:0000256" key="5">
    <source>
        <dbReference type="ARBA" id="ARBA00022692"/>
    </source>
</evidence>
<feature type="transmembrane region" description="Helical" evidence="8">
    <location>
        <begin position="344"/>
        <end position="364"/>
    </location>
</feature>
<keyword evidence="3" id="KW-0813">Transport</keyword>
<sequence>MDPNDAYDERPCANAKYQRGWRRIVRNFTPSWFSVNMGTGIVSILLHNLPYNAPWLYWISVAIFALNVLLFSVFLGISILRYTLYPRIWMAMIKHPAQSLFLGTFPMGLATIINMTVFVCVPVWGDRAIQLAWALWWIDAAISISICMYLPFAIMSIHDAQLSTMTAAWLLPIVSTIVAAATGGIVAEVLPNPRHAVITIVASYVLWGTGVPLAMAVLVIYFQRLTIYKLPPREVIVSVFLPLGPLGQGGFGIMQLGKVAKEIFPITGSLGDKDMVLKSGDILYVCGWLMAVIMWGFGLVWLFFALATISRSKFPFNMGWWGFTFPLGVYTVSTITIGKELPSRFFLVLGTSMSVVVTLLWIGVAMGTFRKAISGELFFAPCLKSLEEEKERLTA</sequence>